<reference evidence="1" key="2">
    <citation type="journal article" date="2015" name="Data Brief">
        <title>Shoot transcriptome of the giant reed, Arundo donax.</title>
        <authorList>
            <person name="Barrero R.A."/>
            <person name="Guerrero F.D."/>
            <person name="Moolhuijzen P."/>
            <person name="Goolsby J.A."/>
            <person name="Tidwell J."/>
            <person name="Bellgard S.E."/>
            <person name="Bellgard M.I."/>
        </authorList>
    </citation>
    <scope>NUCLEOTIDE SEQUENCE</scope>
    <source>
        <tissue evidence="1">Shoot tissue taken approximately 20 cm above the soil surface</tissue>
    </source>
</reference>
<protein>
    <submittedName>
        <fullName evidence="1">Uncharacterized protein</fullName>
    </submittedName>
</protein>
<dbReference type="AlphaFoldDB" id="A0A0A9FQI2"/>
<evidence type="ECO:0000313" key="1">
    <source>
        <dbReference type="EMBL" id="JAE15070.1"/>
    </source>
</evidence>
<dbReference type="EMBL" id="GBRH01182826">
    <property type="protein sequence ID" value="JAE15070.1"/>
    <property type="molecule type" value="Transcribed_RNA"/>
</dbReference>
<organism evidence="1">
    <name type="scientific">Arundo donax</name>
    <name type="common">Giant reed</name>
    <name type="synonym">Donax arundinaceus</name>
    <dbReference type="NCBI Taxonomy" id="35708"/>
    <lineage>
        <taxon>Eukaryota</taxon>
        <taxon>Viridiplantae</taxon>
        <taxon>Streptophyta</taxon>
        <taxon>Embryophyta</taxon>
        <taxon>Tracheophyta</taxon>
        <taxon>Spermatophyta</taxon>
        <taxon>Magnoliopsida</taxon>
        <taxon>Liliopsida</taxon>
        <taxon>Poales</taxon>
        <taxon>Poaceae</taxon>
        <taxon>PACMAD clade</taxon>
        <taxon>Arundinoideae</taxon>
        <taxon>Arundineae</taxon>
        <taxon>Arundo</taxon>
    </lineage>
</organism>
<reference evidence="1" key="1">
    <citation type="submission" date="2014-09" db="EMBL/GenBank/DDBJ databases">
        <authorList>
            <person name="Magalhaes I.L.F."/>
            <person name="Oliveira U."/>
            <person name="Santos F.R."/>
            <person name="Vidigal T.H.D.A."/>
            <person name="Brescovit A.D."/>
            <person name="Santos A.J."/>
        </authorList>
    </citation>
    <scope>NUCLEOTIDE SEQUENCE</scope>
    <source>
        <tissue evidence="1">Shoot tissue taken approximately 20 cm above the soil surface</tissue>
    </source>
</reference>
<accession>A0A0A9FQI2</accession>
<sequence length="33" mass="3875">MYSQPSSLLNSVYKSRSIFLQLSKSHNLLFETR</sequence>
<proteinExistence type="predicted"/>
<name>A0A0A9FQI2_ARUDO</name>